<evidence type="ECO:0000313" key="6">
    <source>
        <dbReference type="EMBL" id="KAF2001920.1"/>
    </source>
</evidence>
<reference evidence="6" key="1">
    <citation type="journal article" date="2020" name="Stud. Mycol.">
        <title>101 Dothideomycetes genomes: a test case for predicting lifestyles and emergence of pathogens.</title>
        <authorList>
            <person name="Haridas S."/>
            <person name="Albert R."/>
            <person name="Binder M."/>
            <person name="Bloem J."/>
            <person name="Labutti K."/>
            <person name="Salamov A."/>
            <person name="Andreopoulos B."/>
            <person name="Baker S."/>
            <person name="Barry K."/>
            <person name="Bills G."/>
            <person name="Bluhm B."/>
            <person name="Cannon C."/>
            <person name="Castanera R."/>
            <person name="Culley D."/>
            <person name="Daum C."/>
            <person name="Ezra D."/>
            <person name="Gonzalez J."/>
            <person name="Henrissat B."/>
            <person name="Kuo A."/>
            <person name="Liang C."/>
            <person name="Lipzen A."/>
            <person name="Lutzoni F."/>
            <person name="Magnuson J."/>
            <person name="Mondo S."/>
            <person name="Nolan M."/>
            <person name="Ohm R."/>
            <person name="Pangilinan J."/>
            <person name="Park H.-J."/>
            <person name="Ramirez L."/>
            <person name="Alfaro M."/>
            <person name="Sun H."/>
            <person name="Tritt A."/>
            <person name="Yoshinaga Y."/>
            <person name="Zwiers L.-H."/>
            <person name="Turgeon B."/>
            <person name="Goodwin S."/>
            <person name="Spatafora J."/>
            <person name="Crous P."/>
            <person name="Grigoriev I."/>
        </authorList>
    </citation>
    <scope>NUCLEOTIDE SEQUENCE</scope>
    <source>
        <strain evidence="6">CBS 123094</strain>
    </source>
</reference>
<sequence>MSTPNYSIYAIVVYWVLALVPHYYGLYLLFRTSQQKYNNHRPWTPEYTSKLRAAVGEKTWSTYEKLEAVSHNAFENAPLFVAAVVLGTVAGVGKGMSLLIPILLRWIDEADIGEKNWVDCWS</sequence>
<dbReference type="Pfam" id="PF01124">
    <property type="entry name" value="MAPEG"/>
    <property type="match status" value="1"/>
</dbReference>
<dbReference type="OrthoDB" id="2122304at2759"/>
<dbReference type="GO" id="GO:0016020">
    <property type="term" value="C:membrane"/>
    <property type="evidence" value="ECO:0007669"/>
    <property type="project" value="UniProtKB-SubCell"/>
</dbReference>
<evidence type="ECO:0000256" key="5">
    <source>
        <dbReference type="SAM" id="Phobius"/>
    </source>
</evidence>
<evidence type="ECO:0000256" key="2">
    <source>
        <dbReference type="ARBA" id="ARBA00022692"/>
    </source>
</evidence>
<dbReference type="Gene3D" id="1.20.120.550">
    <property type="entry name" value="Membrane associated eicosanoid/glutathione metabolism-like domain"/>
    <property type="match status" value="1"/>
</dbReference>
<evidence type="ECO:0000256" key="4">
    <source>
        <dbReference type="ARBA" id="ARBA00023136"/>
    </source>
</evidence>
<dbReference type="PANTHER" id="PTHR35371:SF1">
    <property type="entry name" value="BLR7753 PROTEIN"/>
    <property type="match status" value="1"/>
</dbReference>
<organism evidence="6 7">
    <name type="scientific">Amniculicola lignicola CBS 123094</name>
    <dbReference type="NCBI Taxonomy" id="1392246"/>
    <lineage>
        <taxon>Eukaryota</taxon>
        <taxon>Fungi</taxon>
        <taxon>Dikarya</taxon>
        <taxon>Ascomycota</taxon>
        <taxon>Pezizomycotina</taxon>
        <taxon>Dothideomycetes</taxon>
        <taxon>Pleosporomycetidae</taxon>
        <taxon>Pleosporales</taxon>
        <taxon>Amniculicolaceae</taxon>
        <taxon>Amniculicola</taxon>
    </lineage>
</organism>
<keyword evidence="7" id="KW-1185">Reference proteome</keyword>
<protein>
    <submittedName>
        <fullName evidence="6">Uncharacterized protein</fullName>
    </submittedName>
</protein>
<gene>
    <name evidence="6" type="ORF">P154DRAFT_574600</name>
</gene>
<keyword evidence="2 5" id="KW-0812">Transmembrane</keyword>
<proteinExistence type="predicted"/>
<accession>A0A6A5WJ43</accession>
<dbReference type="InterPro" id="IPR001129">
    <property type="entry name" value="Membr-assoc_MAPEG"/>
</dbReference>
<dbReference type="InterPro" id="IPR023352">
    <property type="entry name" value="MAPEG-like_dom_sf"/>
</dbReference>
<dbReference type="SUPFAM" id="SSF161084">
    <property type="entry name" value="MAPEG domain-like"/>
    <property type="match status" value="1"/>
</dbReference>
<keyword evidence="3 5" id="KW-1133">Transmembrane helix</keyword>
<dbReference type="Proteomes" id="UP000799779">
    <property type="component" value="Unassembled WGS sequence"/>
</dbReference>
<dbReference type="AlphaFoldDB" id="A0A6A5WJ43"/>
<comment type="subcellular location">
    <subcellularLocation>
        <location evidence="1">Membrane</location>
    </subcellularLocation>
</comment>
<evidence type="ECO:0000313" key="7">
    <source>
        <dbReference type="Proteomes" id="UP000799779"/>
    </source>
</evidence>
<dbReference type="PANTHER" id="PTHR35371">
    <property type="entry name" value="INNER MEMBRANE PROTEIN"/>
    <property type="match status" value="1"/>
</dbReference>
<dbReference type="EMBL" id="ML977580">
    <property type="protein sequence ID" value="KAF2001920.1"/>
    <property type="molecule type" value="Genomic_DNA"/>
</dbReference>
<name>A0A6A5WJ43_9PLEO</name>
<feature type="transmembrane region" description="Helical" evidence="5">
    <location>
        <begin position="6"/>
        <end position="30"/>
    </location>
</feature>
<evidence type="ECO:0000256" key="3">
    <source>
        <dbReference type="ARBA" id="ARBA00022989"/>
    </source>
</evidence>
<keyword evidence="4 5" id="KW-0472">Membrane</keyword>
<evidence type="ECO:0000256" key="1">
    <source>
        <dbReference type="ARBA" id="ARBA00004370"/>
    </source>
</evidence>